<dbReference type="EC" id="2.7.11.1" evidence="1"/>
<keyword evidence="3" id="KW-0808">Transferase</keyword>
<reference evidence="9 10" key="1">
    <citation type="submission" date="2020-04" db="EMBL/GenBank/DDBJ databases">
        <title>MicrobeNet Type strains.</title>
        <authorList>
            <person name="Nicholson A.C."/>
        </authorList>
    </citation>
    <scope>NUCLEOTIDE SEQUENCE [LARGE SCALE GENOMIC DNA]</scope>
    <source>
        <strain evidence="9 10">DSM 44113</strain>
    </source>
</reference>
<evidence type="ECO:0000256" key="3">
    <source>
        <dbReference type="ARBA" id="ARBA00022679"/>
    </source>
</evidence>
<evidence type="ECO:0000256" key="1">
    <source>
        <dbReference type="ARBA" id="ARBA00012513"/>
    </source>
</evidence>
<name>A0A846WYB9_9ACTN</name>
<feature type="domain" description="Protein kinase" evidence="8">
    <location>
        <begin position="8"/>
        <end position="280"/>
    </location>
</feature>
<dbReference type="Gene3D" id="3.30.200.20">
    <property type="entry name" value="Phosphorylase Kinase, domain 1"/>
    <property type="match status" value="1"/>
</dbReference>
<dbReference type="PROSITE" id="PS00108">
    <property type="entry name" value="PROTEIN_KINASE_ST"/>
    <property type="match status" value="1"/>
</dbReference>
<dbReference type="InterPro" id="IPR000719">
    <property type="entry name" value="Prot_kinase_dom"/>
</dbReference>
<evidence type="ECO:0000256" key="7">
    <source>
        <dbReference type="PROSITE-ProRule" id="PRU10141"/>
    </source>
</evidence>
<keyword evidence="6 7" id="KW-0067">ATP-binding</keyword>
<evidence type="ECO:0000256" key="6">
    <source>
        <dbReference type="ARBA" id="ARBA00022840"/>
    </source>
</evidence>
<dbReference type="InterPro" id="IPR017441">
    <property type="entry name" value="Protein_kinase_ATP_BS"/>
</dbReference>
<keyword evidence="4 7" id="KW-0547">Nucleotide-binding</keyword>
<evidence type="ECO:0000313" key="10">
    <source>
        <dbReference type="Proteomes" id="UP000582646"/>
    </source>
</evidence>
<dbReference type="CDD" id="cd14014">
    <property type="entry name" value="STKc_PknB_like"/>
    <property type="match status" value="1"/>
</dbReference>
<keyword evidence="2 9" id="KW-0723">Serine/threonine-protein kinase</keyword>
<gene>
    <name evidence="9" type="ORF">HF999_00130</name>
</gene>
<evidence type="ECO:0000256" key="4">
    <source>
        <dbReference type="ARBA" id="ARBA00022741"/>
    </source>
</evidence>
<dbReference type="PROSITE" id="PS00107">
    <property type="entry name" value="PROTEIN_KINASE_ATP"/>
    <property type="match status" value="1"/>
</dbReference>
<evidence type="ECO:0000256" key="5">
    <source>
        <dbReference type="ARBA" id="ARBA00022777"/>
    </source>
</evidence>
<dbReference type="Gene3D" id="1.10.510.10">
    <property type="entry name" value="Transferase(Phosphotransferase) domain 1"/>
    <property type="match status" value="1"/>
</dbReference>
<dbReference type="InterPro" id="IPR008271">
    <property type="entry name" value="Ser/Thr_kinase_AS"/>
</dbReference>
<feature type="binding site" evidence="7">
    <location>
        <position position="36"/>
    </location>
    <ligand>
        <name>ATP</name>
        <dbReference type="ChEBI" id="CHEBI:30616"/>
    </ligand>
</feature>
<dbReference type="SUPFAM" id="SSF56112">
    <property type="entry name" value="Protein kinase-like (PK-like)"/>
    <property type="match status" value="1"/>
</dbReference>
<proteinExistence type="predicted"/>
<keyword evidence="5 9" id="KW-0418">Kinase</keyword>
<accession>A0A846WYB9</accession>
<keyword evidence="10" id="KW-1185">Reference proteome</keyword>
<dbReference type="PANTHER" id="PTHR43289:SF6">
    <property type="entry name" value="SERINE_THREONINE-PROTEIN KINASE NEKL-3"/>
    <property type="match status" value="1"/>
</dbReference>
<dbReference type="PROSITE" id="PS50011">
    <property type="entry name" value="PROTEIN_KINASE_DOM"/>
    <property type="match status" value="1"/>
</dbReference>
<dbReference type="Pfam" id="PF00069">
    <property type="entry name" value="Pkinase"/>
    <property type="match status" value="1"/>
</dbReference>
<evidence type="ECO:0000313" key="9">
    <source>
        <dbReference type="EMBL" id="NKY16790.1"/>
    </source>
</evidence>
<dbReference type="SMART" id="SM00220">
    <property type="entry name" value="S_TKc"/>
    <property type="match status" value="1"/>
</dbReference>
<dbReference type="InterPro" id="IPR011009">
    <property type="entry name" value="Kinase-like_dom_sf"/>
</dbReference>
<evidence type="ECO:0000256" key="2">
    <source>
        <dbReference type="ARBA" id="ARBA00022527"/>
    </source>
</evidence>
<dbReference type="GO" id="GO:0005524">
    <property type="term" value="F:ATP binding"/>
    <property type="evidence" value="ECO:0007669"/>
    <property type="project" value="UniProtKB-UniRule"/>
</dbReference>
<comment type="caution">
    <text evidence="9">The sequence shown here is derived from an EMBL/GenBank/DDBJ whole genome shotgun (WGS) entry which is preliminary data.</text>
</comment>
<dbReference type="Proteomes" id="UP000582646">
    <property type="component" value="Unassembled WGS sequence"/>
</dbReference>
<dbReference type="EMBL" id="JAAXOQ010000001">
    <property type="protein sequence ID" value="NKY16790.1"/>
    <property type="molecule type" value="Genomic_DNA"/>
</dbReference>
<sequence>MGDVVAGYAVLRRLGRGGSADVFLAQRPGEEPVALKLLRTADTSGHAYRRFQREFRLTDKVAGPNVAAVLDCGEDPVVPLGGTPGDPRAWIALQYVDGAAATTFVPGEVEPDLAVIVPVLVDVGHALDDCHRAGVLHRDVKPANILVEGAGLGARGVLSDFGIAQPLVPPATVLYDGDLLFSLPYAAPELLRAQDLFPQTDGYAFAATAFELLTGRPPFLRRTELAVRHAHLHASAPAPDSVRRWLPASLTAVFRKALAKRVDDRYPTCTRLAEILHRTLRDVKPRPST</sequence>
<organism evidence="9 10">
    <name type="scientific">Tsukamurella spumae</name>
    <dbReference type="NCBI Taxonomy" id="44753"/>
    <lineage>
        <taxon>Bacteria</taxon>
        <taxon>Bacillati</taxon>
        <taxon>Actinomycetota</taxon>
        <taxon>Actinomycetes</taxon>
        <taxon>Mycobacteriales</taxon>
        <taxon>Tsukamurellaceae</taxon>
        <taxon>Tsukamurella</taxon>
    </lineage>
</organism>
<dbReference type="PANTHER" id="PTHR43289">
    <property type="entry name" value="MITOGEN-ACTIVATED PROTEIN KINASE KINASE KINASE 20-RELATED"/>
    <property type="match status" value="1"/>
</dbReference>
<evidence type="ECO:0000259" key="8">
    <source>
        <dbReference type="PROSITE" id="PS50011"/>
    </source>
</evidence>
<dbReference type="GO" id="GO:0004674">
    <property type="term" value="F:protein serine/threonine kinase activity"/>
    <property type="evidence" value="ECO:0007669"/>
    <property type="project" value="UniProtKB-KW"/>
</dbReference>
<dbReference type="AlphaFoldDB" id="A0A846WYB9"/>
<dbReference type="RefSeq" id="WP_168543921.1">
    <property type="nucleotide sequence ID" value="NZ_BAAAKS010000031.1"/>
</dbReference>
<protein>
    <recommendedName>
        <fullName evidence="1">non-specific serine/threonine protein kinase</fullName>
        <ecNumber evidence="1">2.7.11.1</ecNumber>
    </recommendedName>
</protein>